<protein>
    <recommendedName>
        <fullName evidence="1">YbaK/aminoacyl-tRNA synthetase-associated domain-containing protein</fullName>
    </recommendedName>
</protein>
<dbReference type="GO" id="GO:0002161">
    <property type="term" value="F:aminoacyl-tRNA deacylase activity"/>
    <property type="evidence" value="ECO:0007669"/>
    <property type="project" value="InterPro"/>
</dbReference>
<evidence type="ECO:0000313" key="2">
    <source>
        <dbReference type="EMBL" id="RFA10162.1"/>
    </source>
</evidence>
<comment type="caution">
    <text evidence="2">The sequence shown here is derived from an EMBL/GenBank/DDBJ whole genome shotgun (WGS) entry which is preliminary data.</text>
</comment>
<gene>
    <name evidence="2" type="ORF">B7R54_13785</name>
</gene>
<evidence type="ECO:0000313" key="3">
    <source>
        <dbReference type="Proteomes" id="UP000256486"/>
    </source>
</evidence>
<dbReference type="OrthoDB" id="9796920at2"/>
<evidence type="ECO:0000259" key="1">
    <source>
        <dbReference type="Pfam" id="PF04073"/>
    </source>
</evidence>
<proteinExistence type="predicted"/>
<organism evidence="2 3">
    <name type="scientific">Subtercola boreus</name>
    <dbReference type="NCBI Taxonomy" id="120213"/>
    <lineage>
        <taxon>Bacteria</taxon>
        <taxon>Bacillati</taxon>
        <taxon>Actinomycetota</taxon>
        <taxon>Actinomycetes</taxon>
        <taxon>Micrococcales</taxon>
        <taxon>Microbacteriaceae</taxon>
        <taxon>Subtercola</taxon>
    </lineage>
</organism>
<dbReference type="EMBL" id="NBWZ01000001">
    <property type="protein sequence ID" value="RFA10162.1"/>
    <property type="molecule type" value="Genomic_DNA"/>
</dbReference>
<feature type="domain" description="YbaK/aminoacyl-tRNA synthetase-associated" evidence="1">
    <location>
        <begin position="45"/>
        <end position="163"/>
    </location>
</feature>
<dbReference type="AlphaFoldDB" id="A0A3E0VJM8"/>
<accession>A0A3E0VJM8</accession>
<dbReference type="Gene3D" id="3.90.960.10">
    <property type="entry name" value="YbaK/aminoacyl-tRNA synthetase-associated domain"/>
    <property type="match status" value="1"/>
</dbReference>
<dbReference type="RefSeq" id="WP_116415543.1">
    <property type="nucleotide sequence ID" value="NZ_NBWZ01000001.1"/>
</dbReference>
<reference evidence="2 3" key="1">
    <citation type="submission" date="2017-04" db="EMBL/GenBank/DDBJ databases">
        <title>Comparative genome analysis of Subtercola boreus.</title>
        <authorList>
            <person name="Cho Y.-J."/>
            <person name="Cho A."/>
            <person name="Kim O.-S."/>
            <person name="Lee J.-I."/>
        </authorList>
    </citation>
    <scope>NUCLEOTIDE SEQUENCE [LARGE SCALE GENOMIC DNA]</scope>
    <source>
        <strain evidence="2 3">K300</strain>
    </source>
</reference>
<dbReference type="Pfam" id="PF04073">
    <property type="entry name" value="tRNA_edit"/>
    <property type="match status" value="1"/>
</dbReference>
<keyword evidence="3" id="KW-1185">Reference proteome</keyword>
<name>A0A3E0VJM8_9MICO</name>
<dbReference type="Proteomes" id="UP000256486">
    <property type="component" value="Unassembled WGS sequence"/>
</dbReference>
<sequence>MGTFTLGSLRSVPVGGRPDLVSPEVAAALEALGLGEEVGVVEIDPELSDTAATQAAYDLPEDALANCVIVSGRREGEQRIAACLVLATTRADVNNTVKRRLDVRKASFLAREDAVTLTGMEFGAITPIGLPAGWPVFVDRAVLDAPLIVIGSGLRRTKLLLAGSSLTSIPGVEIIDGLGQPIAP</sequence>
<dbReference type="InterPro" id="IPR036754">
    <property type="entry name" value="YbaK/aa-tRNA-synt-asso_dom_sf"/>
</dbReference>
<dbReference type="InterPro" id="IPR007214">
    <property type="entry name" value="YbaK/aa-tRNA-synth-assoc-dom"/>
</dbReference>
<dbReference type="SUPFAM" id="SSF55826">
    <property type="entry name" value="YbaK/ProRS associated domain"/>
    <property type="match status" value="1"/>
</dbReference>